<name>A0A9J6FIZ3_HAELO</name>
<dbReference type="Proteomes" id="UP000821853">
    <property type="component" value="Chromosome 1"/>
</dbReference>
<dbReference type="OrthoDB" id="6499288at2759"/>
<dbReference type="InterPro" id="IPR002083">
    <property type="entry name" value="MATH/TRAF_dom"/>
</dbReference>
<feature type="coiled-coil region" evidence="1">
    <location>
        <begin position="68"/>
        <end position="102"/>
    </location>
</feature>
<organism evidence="3 4">
    <name type="scientific">Haemaphysalis longicornis</name>
    <name type="common">Bush tick</name>
    <dbReference type="NCBI Taxonomy" id="44386"/>
    <lineage>
        <taxon>Eukaryota</taxon>
        <taxon>Metazoa</taxon>
        <taxon>Ecdysozoa</taxon>
        <taxon>Arthropoda</taxon>
        <taxon>Chelicerata</taxon>
        <taxon>Arachnida</taxon>
        <taxon>Acari</taxon>
        <taxon>Parasitiformes</taxon>
        <taxon>Ixodida</taxon>
        <taxon>Ixodoidea</taxon>
        <taxon>Ixodidae</taxon>
        <taxon>Haemaphysalinae</taxon>
        <taxon>Haemaphysalis</taxon>
    </lineage>
</organism>
<evidence type="ECO:0000259" key="2">
    <source>
        <dbReference type="PROSITE" id="PS50144"/>
    </source>
</evidence>
<dbReference type="PROSITE" id="PS50144">
    <property type="entry name" value="MATH"/>
    <property type="match status" value="1"/>
</dbReference>
<dbReference type="Gene3D" id="2.60.210.10">
    <property type="entry name" value="Apoptosis, Tumor Necrosis Factor Receptor Associated Protein 2, Chain A"/>
    <property type="match status" value="1"/>
</dbReference>
<dbReference type="Pfam" id="PF22486">
    <property type="entry name" value="MATH_2"/>
    <property type="match status" value="1"/>
</dbReference>
<gene>
    <name evidence="3" type="ORF">HPB48_003739</name>
</gene>
<accession>A0A9J6FIZ3</accession>
<reference evidence="3 4" key="1">
    <citation type="journal article" date="2020" name="Cell">
        <title>Large-Scale Comparative Analyses of Tick Genomes Elucidate Their Genetic Diversity and Vector Capacities.</title>
        <authorList>
            <consortium name="Tick Genome and Microbiome Consortium (TIGMIC)"/>
            <person name="Jia N."/>
            <person name="Wang J."/>
            <person name="Shi W."/>
            <person name="Du L."/>
            <person name="Sun Y."/>
            <person name="Zhan W."/>
            <person name="Jiang J.F."/>
            <person name="Wang Q."/>
            <person name="Zhang B."/>
            <person name="Ji P."/>
            <person name="Bell-Sakyi L."/>
            <person name="Cui X.M."/>
            <person name="Yuan T.T."/>
            <person name="Jiang B.G."/>
            <person name="Yang W.F."/>
            <person name="Lam T.T."/>
            <person name="Chang Q.C."/>
            <person name="Ding S.J."/>
            <person name="Wang X.J."/>
            <person name="Zhu J.G."/>
            <person name="Ruan X.D."/>
            <person name="Zhao L."/>
            <person name="Wei J.T."/>
            <person name="Ye R.Z."/>
            <person name="Que T.C."/>
            <person name="Du C.H."/>
            <person name="Zhou Y.H."/>
            <person name="Cheng J.X."/>
            <person name="Dai P.F."/>
            <person name="Guo W.B."/>
            <person name="Han X.H."/>
            <person name="Huang E.J."/>
            <person name="Li L.F."/>
            <person name="Wei W."/>
            <person name="Gao Y.C."/>
            <person name="Liu J.Z."/>
            <person name="Shao H.Z."/>
            <person name="Wang X."/>
            <person name="Wang C.C."/>
            <person name="Yang T.C."/>
            <person name="Huo Q.B."/>
            <person name="Li W."/>
            <person name="Chen H.Y."/>
            <person name="Chen S.E."/>
            <person name="Zhou L.G."/>
            <person name="Ni X.B."/>
            <person name="Tian J.H."/>
            <person name="Sheng Y."/>
            <person name="Liu T."/>
            <person name="Pan Y.S."/>
            <person name="Xia L.Y."/>
            <person name="Li J."/>
            <person name="Zhao F."/>
            <person name="Cao W.C."/>
        </authorList>
    </citation>
    <scope>NUCLEOTIDE SEQUENCE [LARGE SCALE GENOMIC DNA]</scope>
    <source>
        <strain evidence="3">HaeL-2018</strain>
    </source>
</reference>
<protein>
    <recommendedName>
        <fullName evidence="2">MATH domain-containing protein</fullName>
    </recommendedName>
</protein>
<keyword evidence="1" id="KW-0175">Coiled coil</keyword>
<dbReference type="AlphaFoldDB" id="A0A9J6FIZ3"/>
<evidence type="ECO:0000313" key="3">
    <source>
        <dbReference type="EMBL" id="KAH9361852.1"/>
    </source>
</evidence>
<keyword evidence="4" id="KW-1185">Reference proteome</keyword>
<evidence type="ECO:0000313" key="4">
    <source>
        <dbReference type="Proteomes" id="UP000821853"/>
    </source>
</evidence>
<dbReference type="SUPFAM" id="SSF49599">
    <property type="entry name" value="TRAF domain-like"/>
    <property type="match status" value="1"/>
</dbReference>
<dbReference type="VEuPathDB" id="VectorBase:HLOH_050604"/>
<dbReference type="EMBL" id="JABSTR010000001">
    <property type="protein sequence ID" value="KAH9361852.1"/>
    <property type="molecule type" value="Genomic_DNA"/>
</dbReference>
<comment type="caution">
    <text evidence="3">The sequence shown here is derived from an EMBL/GenBank/DDBJ whole genome shotgun (WGS) entry which is preliminary data.</text>
</comment>
<feature type="domain" description="MATH" evidence="2">
    <location>
        <begin position="155"/>
        <end position="306"/>
    </location>
</feature>
<dbReference type="PANTHER" id="PTHR10131">
    <property type="entry name" value="TNF RECEPTOR ASSOCIATED FACTOR"/>
    <property type="match status" value="1"/>
</dbReference>
<dbReference type="GO" id="GO:0043122">
    <property type="term" value="P:regulation of canonical NF-kappaB signal transduction"/>
    <property type="evidence" value="ECO:0007669"/>
    <property type="project" value="TreeGrafter"/>
</dbReference>
<dbReference type="InterPro" id="IPR008974">
    <property type="entry name" value="TRAF-like"/>
</dbReference>
<proteinExistence type="predicted"/>
<dbReference type="PANTHER" id="PTHR10131:SF157">
    <property type="entry name" value="RECEPTOR-ASSOCIATED FACTOR, PUTATIVE-RELATED"/>
    <property type="match status" value="1"/>
</dbReference>
<sequence>MRIVDRGIFVEQLSFRSVNVATNVAMAGRRNLRRNRQPAVKHEQSTFVAVREGGNSAAVAITPNFKFLAAENRSISDLRSKLDEVCREVELIKNNLADLEAILSTLSALQYEVRNEMKKMREEASAVNKRILMKIEKIHNFITGESDTGKERPRSSKFDWHVNSFSKLKDQMLKGKAKSFFSENFYVGIHGYKMYLGANFAEKNVKGKISLSIYAYITRGPYDRTLQWPYRRRSTFIIVDQKTNSHHKVAEVVPEDVSRKLRHCLQRPKNGPNEGIGFTAMISLEELEDPEKGYLMNDSFLVHFIAYDV</sequence>
<evidence type="ECO:0000256" key="1">
    <source>
        <dbReference type="SAM" id="Coils"/>
    </source>
</evidence>